<proteinExistence type="predicted"/>
<dbReference type="PANTHER" id="PTHR30055:SF151">
    <property type="entry name" value="TRANSCRIPTIONAL REGULATORY PROTEIN"/>
    <property type="match status" value="1"/>
</dbReference>
<dbReference type="Proteomes" id="UP000033393">
    <property type="component" value="Unassembled WGS sequence"/>
</dbReference>
<dbReference type="Pfam" id="PF02909">
    <property type="entry name" value="TetR_C_1"/>
    <property type="match status" value="1"/>
</dbReference>
<evidence type="ECO:0000259" key="5">
    <source>
        <dbReference type="PROSITE" id="PS50977"/>
    </source>
</evidence>
<keyword evidence="2 4" id="KW-0238">DNA-binding</keyword>
<dbReference type="RefSeq" id="WP_045312480.1">
    <property type="nucleotide sequence ID" value="NZ_JYJG01000102.1"/>
</dbReference>
<dbReference type="PROSITE" id="PS50977">
    <property type="entry name" value="HTH_TETR_2"/>
    <property type="match status" value="1"/>
</dbReference>
<dbReference type="InterPro" id="IPR050109">
    <property type="entry name" value="HTH-type_TetR-like_transc_reg"/>
</dbReference>
<evidence type="ECO:0000256" key="4">
    <source>
        <dbReference type="PROSITE-ProRule" id="PRU00335"/>
    </source>
</evidence>
<dbReference type="Gene3D" id="1.10.10.60">
    <property type="entry name" value="Homeodomain-like"/>
    <property type="match status" value="1"/>
</dbReference>
<dbReference type="STRING" id="68170.GCA_000974445_01700"/>
<comment type="caution">
    <text evidence="6">The sequence shown here is derived from an EMBL/GenBank/DDBJ whole genome shotgun (WGS) entry which is preliminary data.</text>
</comment>
<keyword evidence="7" id="KW-1185">Reference proteome</keyword>
<dbReference type="GO" id="GO:0000976">
    <property type="term" value="F:transcription cis-regulatory region binding"/>
    <property type="evidence" value="ECO:0007669"/>
    <property type="project" value="TreeGrafter"/>
</dbReference>
<dbReference type="Gene3D" id="1.10.357.10">
    <property type="entry name" value="Tetracycline Repressor, domain 2"/>
    <property type="match status" value="1"/>
</dbReference>
<feature type="domain" description="HTH tetR-type" evidence="5">
    <location>
        <begin position="26"/>
        <end position="86"/>
    </location>
</feature>
<keyword evidence="3" id="KW-0804">Transcription</keyword>
<evidence type="ECO:0000256" key="1">
    <source>
        <dbReference type="ARBA" id="ARBA00023015"/>
    </source>
</evidence>
<evidence type="ECO:0000313" key="7">
    <source>
        <dbReference type="Proteomes" id="UP000033393"/>
    </source>
</evidence>
<dbReference type="InterPro" id="IPR036271">
    <property type="entry name" value="Tet_transcr_reg_TetR-rel_C_sf"/>
</dbReference>
<evidence type="ECO:0000256" key="3">
    <source>
        <dbReference type="ARBA" id="ARBA00023163"/>
    </source>
</evidence>
<sequence length="253" mass="28750">MKDDRNRSVRLLWETPAEPTRGPKAALSQARVVEAAIKVADAEGIEALTMRRVAETLGFTTMSLYRHVPGKSELLDLMVDAVWGETEQTPKTTWRDGLDFYARQLWSMYCAHPWLLQLTNARRMPGPNAMTRTDAAFAVVSGLNLKPEEIVAVVTSIGQFVAGVGRTMADRVLAERETGVSEEDWWNDRDELWEHFTPERLPMMTHIWTTGGYERPLDEFEFGLARVLDGLAVFIEAEERQREAPLVRRETCL</sequence>
<dbReference type="Pfam" id="PF00440">
    <property type="entry name" value="TetR_N"/>
    <property type="match status" value="1"/>
</dbReference>
<dbReference type="PATRIC" id="fig|68170.10.peg.4261"/>
<protein>
    <recommendedName>
        <fullName evidence="5">HTH tetR-type domain-containing protein</fullName>
    </recommendedName>
</protein>
<evidence type="ECO:0000313" key="6">
    <source>
        <dbReference type="EMBL" id="KJK48548.1"/>
    </source>
</evidence>
<organism evidence="6 7">
    <name type="scientific">Lentzea aerocolonigenes</name>
    <name type="common">Lechevalieria aerocolonigenes</name>
    <name type="synonym">Saccharothrix aerocolonigenes</name>
    <dbReference type="NCBI Taxonomy" id="68170"/>
    <lineage>
        <taxon>Bacteria</taxon>
        <taxon>Bacillati</taxon>
        <taxon>Actinomycetota</taxon>
        <taxon>Actinomycetes</taxon>
        <taxon>Pseudonocardiales</taxon>
        <taxon>Pseudonocardiaceae</taxon>
        <taxon>Lentzea</taxon>
    </lineage>
</organism>
<dbReference type="GO" id="GO:0003700">
    <property type="term" value="F:DNA-binding transcription factor activity"/>
    <property type="evidence" value="ECO:0007669"/>
    <property type="project" value="TreeGrafter"/>
</dbReference>
<name>A0A0F0H4L3_LENAE</name>
<dbReference type="OrthoDB" id="2570341at2"/>
<dbReference type="SUPFAM" id="SSF48498">
    <property type="entry name" value="Tetracyclin repressor-like, C-terminal domain"/>
    <property type="match status" value="1"/>
</dbReference>
<gene>
    <name evidence="6" type="ORF">UK23_16840</name>
</gene>
<reference evidence="6 7" key="1">
    <citation type="submission" date="2015-02" db="EMBL/GenBank/DDBJ databases">
        <authorList>
            <person name="Ju K.-S."/>
            <person name="Doroghazi J.R."/>
            <person name="Metcalf W."/>
        </authorList>
    </citation>
    <scope>NUCLEOTIDE SEQUENCE [LARGE SCALE GENOMIC DNA]</scope>
    <source>
        <strain evidence="6 7">NRRL B-16140</strain>
    </source>
</reference>
<dbReference type="SUPFAM" id="SSF46689">
    <property type="entry name" value="Homeodomain-like"/>
    <property type="match status" value="1"/>
</dbReference>
<accession>A0A0F0H4L3</accession>
<dbReference type="InterPro" id="IPR009057">
    <property type="entry name" value="Homeodomain-like_sf"/>
</dbReference>
<dbReference type="AlphaFoldDB" id="A0A0F0H4L3"/>
<dbReference type="GO" id="GO:0045892">
    <property type="term" value="P:negative regulation of DNA-templated transcription"/>
    <property type="evidence" value="ECO:0007669"/>
    <property type="project" value="InterPro"/>
</dbReference>
<feature type="DNA-binding region" description="H-T-H motif" evidence="4">
    <location>
        <begin position="49"/>
        <end position="68"/>
    </location>
</feature>
<dbReference type="PANTHER" id="PTHR30055">
    <property type="entry name" value="HTH-TYPE TRANSCRIPTIONAL REGULATOR RUTR"/>
    <property type="match status" value="1"/>
</dbReference>
<dbReference type="InterPro" id="IPR001647">
    <property type="entry name" value="HTH_TetR"/>
</dbReference>
<dbReference type="EMBL" id="JYJG01000102">
    <property type="protein sequence ID" value="KJK48548.1"/>
    <property type="molecule type" value="Genomic_DNA"/>
</dbReference>
<dbReference type="InterPro" id="IPR004111">
    <property type="entry name" value="Repressor_TetR_C"/>
</dbReference>
<evidence type="ECO:0000256" key="2">
    <source>
        <dbReference type="ARBA" id="ARBA00023125"/>
    </source>
</evidence>
<keyword evidence="1" id="KW-0805">Transcription regulation</keyword>